<feature type="compositionally biased region" description="Polar residues" evidence="1">
    <location>
        <begin position="7"/>
        <end position="22"/>
    </location>
</feature>
<organism evidence="2">
    <name type="scientific">Arion vulgaris</name>
    <dbReference type="NCBI Taxonomy" id="1028688"/>
    <lineage>
        <taxon>Eukaryota</taxon>
        <taxon>Metazoa</taxon>
        <taxon>Spiralia</taxon>
        <taxon>Lophotrochozoa</taxon>
        <taxon>Mollusca</taxon>
        <taxon>Gastropoda</taxon>
        <taxon>Heterobranchia</taxon>
        <taxon>Euthyneura</taxon>
        <taxon>Panpulmonata</taxon>
        <taxon>Eupulmonata</taxon>
        <taxon>Stylommatophora</taxon>
        <taxon>Helicina</taxon>
        <taxon>Arionoidea</taxon>
        <taxon>Arionidae</taxon>
        <taxon>Arion</taxon>
    </lineage>
</organism>
<name>A0A0B6Z9Y5_9EUPU</name>
<gene>
    <name evidence="2" type="primary">ORF54703</name>
</gene>
<feature type="non-terminal residue" evidence="2">
    <location>
        <position position="79"/>
    </location>
</feature>
<feature type="region of interest" description="Disordered" evidence="1">
    <location>
        <begin position="1"/>
        <end position="22"/>
    </location>
</feature>
<dbReference type="EMBL" id="HACG01018468">
    <property type="protein sequence ID" value="CEK65333.1"/>
    <property type="molecule type" value="Transcribed_RNA"/>
</dbReference>
<evidence type="ECO:0000256" key="1">
    <source>
        <dbReference type="SAM" id="MobiDB-lite"/>
    </source>
</evidence>
<dbReference type="AlphaFoldDB" id="A0A0B6Z9Y5"/>
<sequence>HAEVLKTPSQSKSSGINNKNASFITRDQELKEDFKRRLTQSVDTATSELLVNVNQEIKSCITTTKKRTLYIPNESWTAS</sequence>
<accession>A0A0B6Z9Y5</accession>
<feature type="non-terminal residue" evidence="2">
    <location>
        <position position="1"/>
    </location>
</feature>
<proteinExistence type="predicted"/>
<evidence type="ECO:0000313" key="2">
    <source>
        <dbReference type="EMBL" id="CEK65333.1"/>
    </source>
</evidence>
<reference evidence="2" key="1">
    <citation type="submission" date="2014-12" db="EMBL/GenBank/DDBJ databases">
        <title>Insight into the proteome of Arion vulgaris.</title>
        <authorList>
            <person name="Aradska J."/>
            <person name="Bulat T."/>
            <person name="Smidak R."/>
            <person name="Sarate P."/>
            <person name="Gangsoo J."/>
            <person name="Sialana F."/>
            <person name="Bilban M."/>
            <person name="Lubec G."/>
        </authorList>
    </citation>
    <scope>NUCLEOTIDE SEQUENCE</scope>
    <source>
        <tissue evidence="2">Skin</tissue>
    </source>
</reference>
<protein>
    <submittedName>
        <fullName evidence="2">Uncharacterized protein</fullName>
    </submittedName>
</protein>